<feature type="transmembrane region" description="Helical" evidence="1">
    <location>
        <begin position="6"/>
        <end position="28"/>
    </location>
</feature>
<evidence type="ECO:0000313" key="2">
    <source>
        <dbReference type="EMBL" id="NGU29521.1"/>
    </source>
</evidence>
<dbReference type="Proteomes" id="UP000481454">
    <property type="component" value="Unassembled WGS sequence"/>
</dbReference>
<comment type="caution">
    <text evidence="2">The sequence shown here is derived from an EMBL/GenBank/DDBJ whole genome shotgun (WGS) entry which is preliminary data.</text>
</comment>
<name>A0AAP6WM49_CLOPF</name>
<reference evidence="2 3" key="1">
    <citation type="submission" date="2020-02" db="EMBL/GenBank/DDBJ databases">
        <title>Genomic Insights into the Phylogeny and Genetic Plasticity of the Human and Animal Enteric Pathogen Clostridium perfringens.</title>
        <authorList>
            <person name="Feng Y."/>
            <person name="Hu Y."/>
        </authorList>
    </citation>
    <scope>NUCLEOTIDE SEQUENCE [LARGE SCALE GENOMIC DNA]</scope>
    <source>
        <strain evidence="2 3">CP-40</strain>
    </source>
</reference>
<dbReference type="AlphaFoldDB" id="A0AAP6WM49"/>
<protein>
    <submittedName>
        <fullName evidence="2">Uncharacterized protein</fullName>
    </submittedName>
</protein>
<keyword evidence="1" id="KW-0812">Transmembrane</keyword>
<gene>
    <name evidence="2" type="ORF">G6Z34_05245</name>
</gene>
<dbReference type="RefSeq" id="WP_157748892.1">
    <property type="nucleotide sequence ID" value="NZ_CATNWT010000001.1"/>
</dbReference>
<evidence type="ECO:0000256" key="1">
    <source>
        <dbReference type="SAM" id="Phobius"/>
    </source>
</evidence>
<accession>A0AAP6WM49</accession>
<organism evidence="2 3">
    <name type="scientific">Clostridium perfringens</name>
    <dbReference type="NCBI Taxonomy" id="1502"/>
    <lineage>
        <taxon>Bacteria</taxon>
        <taxon>Bacillati</taxon>
        <taxon>Bacillota</taxon>
        <taxon>Clostridia</taxon>
        <taxon>Eubacteriales</taxon>
        <taxon>Clostridiaceae</taxon>
        <taxon>Clostridium</taxon>
    </lineage>
</organism>
<keyword evidence="1" id="KW-0472">Membrane</keyword>
<keyword evidence="1" id="KW-1133">Transmembrane helix</keyword>
<proteinExistence type="predicted"/>
<evidence type="ECO:0000313" key="3">
    <source>
        <dbReference type="Proteomes" id="UP000481454"/>
    </source>
</evidence>
<dbReference type="EMBL" id="JAALLZ010000001">
    <property type="protein sequence ID" value="NGU29521.1"/>
    <property type="molecule type" value="Genomic_DNA"/>
</dbReference>
<sequence length="58" mass="7234">MRDRRPLLWIIIADLFLVFLLIYFIIFLGRNIYEILQIIRQYRKHTGELMERLQKVLK</sequence>